<dbReference type="Gene3D" id="3.40.50.620">
    <property type="entry name" value="HUPs"/>
    <property type="match status" value="1"/>
</dbReference>
<name>A0ABP9HZZ5_9ACTN</name>
<gene>
    <name evidence="1" type="ORF">GCM10023205_61570</name>
</gene>
<evidence type="ECO:0008006" key="3">
    <source>
        <dbReference type="Google" id="ProtNLM"/>
    </source>
</evidence>
<dbReference type="EMBL" id="BAABHS010000026">
    <property type="protein sequence ID" value="GAA4983409.1"/>
    <property type="molecule type" value="Genomic_DNA"/>
</dbReference>
<dbReference type="Proteomes" id="UP001500466">
    <property type="component" value="Unassembled WGS sequence"/>
</dbReference>
<protein>
    <recommendedName>
        <fullName evidence="3">3'-phosphoadenosine 5'-phosphosulfate sulfotransferase (PAPS reductase)/FAD synthetase</fullName>
    </recommendedName>
</protein>
<keyword evidence="2" id="KW-1185">Reference proteome</keyword>
<dbReference type="SUPFAM" id="SSF52402">
    <property type="entry name" value="Adenine nucleotide alpha hydrolases-like"/>
    <property type="match status" value="1"/>
</dbReference>
<reference evidence="2" key="1">
    <citation type="journal article" date="2019" name="Int. J. Syst. Evol. Microbiol.">
        <title>The Global Catalogue of Microorganisms (GCM) 10K type strain sequencing project: providing services to taxonomists for standard genome sequencing and annotation.</title>
        <authorList>
            <consortium name="The Broad Institute Genomics Platform"/>
            <consortium name="The Broad Institute Genome Sequencing Center for Infectious Disease"/>
            <person name="Wu L."/>
            <person name="Ma J."/>
        </authorList>
    </citation>
    <scope>NUCLEOTIDE SEQUENCE [LARGE SCALE GENOMIC DNA]</scope>
    <source>
        <strain evidence="2">JCM 17986</strain>
    </source>
</reference>
<evidence type="ECO:0000313" key="1">
    <source>
        <dbReference type="EMBL" id="GAA4983409.1"/>
    </source>
</evidence>
<dbReference type="InterPro" id="IPR014729">
    <property type="entry name" value="Rossmann-like_a/b/a_fold"/>
</dbReference>
<sequence>MTATPRVLSLGAGVQSTALLLLSAEGVIPKYDAAVFADTGWEPASVYKHLDRIDREIAQPAGIPILRVGRGNIRDDALNPEHRFASMPLFVKNPDGSGGLARRQCTNEYKLKPIKAAVRALLGAKVSEDGSIGRAPAGRHVNQSIGISIDEFERAKDADVQYARNKFPLLDLGMSRNDCRRYLTTNGLGDTPKSACIGCPFSGNARWRRMRDENPDEFADAVTFDHAIRGGGASANAKGKTLRGKAYLHRAMVPLDEAPIDRVTRGEWKSRQVDLFDAVADQLMEDGDPDGCSPWACRSGTPVVDAA</sequence>
<evidence type="ECO:0000313" key="2">
    <source>
        <dbReference type="Proteomes" id="UP001500466"/>
    </source>
</evidence>
<accession>A0ABP9HZZ5</accession>
<comment type="caution">
    <text evidence="1">The sequence shown here is derived from an EMBL/GenBank/DDBJ whole genome shotgun (WGS) entry which is preliminary data.</text>
</comment>
<proteinExistence type="predicted"/>
<organism evidence="1 2">
    <name type="scientific">Yinghuangia aomiensis</name>
    <dbReference type="NCBI Taxonomy" id="676205"/>
    <lineage>
        <taxon>Bacteria</taxon>
        <taxon>Bacillati</taxon>
        <taxon>Actinomycetota</taxon>
        <taxon>Actinomycetes</taxon>
        <taxon>Kitasatosporales</taxon>
        <taxon>Streptomycetaceae</taxon>
        <taxon>Yinghuangia</taxon>
    </lineage>
</organism>